<dbReference type="PANTHER" id="PTHR46889">
    <property type="entry name" value="TRANSPOSASE INSF FOR INSERTION SEQUENCE IS3B-RELATED"/>
    <property type="match status" value="1"/>
</dbReference>
<organism evidence="1 2">
    <name type="scientific">Xanthomonas albilineans (strain GPE PC73 / CFBP 7063)</name>
    <dbReference type="NCBI Taxonomy" id="380358"/>
    <lineage>
        <taxon>Bacteria</taxon>
        <taxon>Pseudomonadati</taxon>
        <taxon>Pseudomonadota</taxon>
        <taxon>Gammaproteobacteria</taxon>
        <taxon>Lysobacterales</taxon>
        <taxon>Lysobacteraceae</taxon>
        <taxon>Xanthomonas</taxon>
    </lineage>
</organism>
<name>D2UGA2_XANAP</name>
<evidence type="ECO:0000313" key="2">
    <source>
        <dbReference type="Proteomes" id="UP000001890"/>
    </source>
</evidence>
<dbReference type="InterPro" id="IPR012337">
    <property type="entry name" value="RNaseH-like_sf"/>
</dbReference>
<proteinExistence type="predicted"/>
<dbReference type="PANTHER" id="PTHR46889:SF4">
    <property type="entry name" value="TRANSPOSASE INSO FOR INSERTION SEQUENCE ELEMENT IS911B-RELATED"/>
    <property type="match status" value="1"/>
</dbReference>
<dbReference type="InterPro" id="IPR050900">
    <property type="entry name" value="Transposase_IS3/IS150/IS904"/>
</dbReference>
<dbReference type="STRING" id="380358.XALC_2936"/>
<keyword evidence="2" id="KW-1185">Reference proteome</keyword>
<dbReference type="EMBL" id="FP565176">
    <property type="protein sequence ID" value="CBA17413.1"/>
    <property type="molecule type" value="Genomic_DNA"/>
</dbReference>
<reference evidence="1 2" key="1">
    <citation type="journal article" date="2009" name="BMC Genomics">
        <title>The complete genome sequence of Xanthomonas albilineans provides new insights into the reductive genome evolution of the xylem-limited Xanthomonadaceae.</title>
        <authorList>
            <person name="Pieretti I."/>
            <person name="Royer M."/>
            <person name="Barbe V."/>
            <person name="Carrere S."/>
            <person name="Koebnik R."/>
            <person name="Cociancich S."/>
            <person name="Couloux A."/>
            <person name="Darrasse A."/>
            <person name="Gouzy J."/>
            <person name="Jacques M.A."/>
            <person name="Lauber E."/>
            <person name="Manceau C."/>
            <person name="Mangenot S."/>
            <person name="Poussier S."/>
            <person name="Segurens B."/>
            <person name="Szurek B."/>
            <person name="Verdier V."/>
            <person name="Arlat M."/>
            <person name="Rott P."/>
        </authorList>
    </citation>
    <scope>NUCLEOTIDE SEQUENCE [LARGE SCALE GENOMIC DNA]</scope>
    <source>
        <strain evidence="2">GPE PC73 / CFBP 7063</strain>
    </source>
</reference>
<dbReference type="Proteomes" id="UP000001890">
    <property type="component" value="Chromosome"/>
</dbReference>
<evidence type="ECO:0000313" key="1">
    <source>
        <dbReference type="EMBL" id="CBA17413.1"/>
    </source>
</evidence>
<dbReference type="KEGG" id="xal:XALC_2936"/>
<dbReference type="eggNOG" id="COG2801">
    <property type="taxonomic scope" value="Bacteria"/>
</dbReference>
<accession>D2UGA2</accession>
<dbReference type="SUPFAM" id="SSF53098">
    <property type="entry name" value="Ribonuclease H-like"/>
    <property type="match status" value="1"/>
</dbReference>
<protein>
    <submittedName>
        <fullName evidence="1">Hypothetical isxac3 transposase orfb protein</fullName>
    </submittedName>
</protein>
<gene>
    <name evidence="1" type="ordered locus">XALc_2936</name>
</gene>
<sequence length="115" mass="12762">MRTQGLCAQVGYGRKPRFHAGTPCKSAANLLDWQFEVTEPDTAWASDFTFIRTHEGWMYLAVVIDLFSQASRRLGDARSGRYRVGRAGRVVGGLAAQTRIRLSGLLGPRIGLHEQ</sequence>
<dbReference type="AlphaFoldDB" id="D2UGA2"/>